<dbReference type="Pfam" id="PF02458">
    <property type="entry name" value="Transferase"/>
    <property type="match status" value="1"/>
</dbReference>
<reference evidence="2" key="1">
    <citation type="submission" date="2023-05" db="EMBL/GenBank/DDBJ databases">
        <title>Nepenthes gracilis genome sequencing.</title>
        <authorList>
            <person name="Fukushima K."/>
        </authorList>
    </citation>
    <scope>NUCLEOTIDE SEQUENCE</scope>
    <source>
        <strain evidence="2">SING2019-196</strain>
    </source>
</reference>
<evidence type="ECO:0000313" key="3">
    <source>
        <dbReference type="Proteomes" id="UP001279734"/>
    </source>
</evidence>
<dbReference type="AlphaFoldDB" id="A0AAD3XE15"/>
<protein>
    <submittedName>
        <fullName evidence="2">Uncharacterized protein</fullName>
    </submittedName>
</protein>
<dbReference type="Proteomes" id="UP001279734">
    <property type="component" value="Unassembled WGS sequence"/>
</dbReference>
<keyword evidence="3" id="KW-1185">Reference proteome</keyword>
<dbReference type="Gene3D" id="3.30.559.10">
    <property type="entry name" value="Chloramphenicol acetyltransferase-like domain"/>
    <property type="match status" value="2"/>
</dbReference>
<dbReference type="EMBL" id="BSYO01000003">
    <property type="protein sequence ID" value="GMH01681.1"/>
    <property type="molecule type" value="Genomic_DNA"/>
</dbReference>
<comment type="caution">
    <text evidence="2">The sequence shown here is derived from an EMBL/GenBank/DDBJ whole genome shotgun (WGS) entry which is preliminary data.</text>
</comment>
<dbReference type="PANTHER" id="PTHR31642:SF266">
    <property type="entry name" value="HXXXD-TYPE ACYL-TRANSFERASE FAMILY PROTEIN"/>
    <property type="match status" value="1"/>
</dbReference>
<evidence type="ECO:0000256" key="1">
    <source>
        <dbReference type="ARBA" id="ARBA00009861"/>
    </source>
</evidence>
<sequence length="469" mass="52748">MALPHIFSATVLSKNVVTAATKPSVERLPFSNLDLLFPENMTLSAYFCYEKHSSISTNEKTVTDVLKESLAQILNSYHVFAGEVVSNSMGEPELLCNNQGVDFSHAYADLELQELDHSYPDITVQGKLVPTIKRAVLSVQVTEMRCGGHVLGCTFNHQVADAYSANMFFLSWAECAKSIASMSYTPVFQRSLLNPRKPGHHDSCADNWYHPVQPLNGHKNKEKSQKGRYRRRTFYVEAQVINRLQAMATSGDEYRTKYESLVAYLWKFLAESVGDNNNTFKISIAVDGRTRLYEEGDPKASMMHNYFGNVVSTPYSEASVGELKAMPLTKVADTIHKLKVDATTPEHFFSVIDWVQEKRPKKVIPKFLLGKSKEGTVVLVSSGMRFPVSMIDFGWGKPIFGSYYFPCGDEIGYVMPMPSVRREGDWVVFMHLQGNQMAAIERDAAHVFRPLHPSYINGLMINSHDHAQC</sequence>
<dbReference type="PANTHER" id="PTHR31642">
    <property type="entry name" value="TRICHOTHECENE 3-O-ACETYLTRANSFERASE"/>
    <property type="match status" value="1"/>
</dbReference>
<dbReference type="InterPro" id="IPR050317">
    <property type="entry name" value="Plant_Fungal_Acyltransferase"/>
</dbReference>
<accession>A0AAD3XE15</accession>
<proteinExistence type="inferred from homology"/>
<dbReference type="GO" id="GO:0016747">
    <property type="term" value="F:acyltransferase activity, transferring groups other than amino-acyl groups"/>
    <property type="evidence" value="ECO:0007669"/>
    <property type="project" value="TreeGrafter"/>
</dbReference>
<comment type="similarity">
    <text evidence="1">Belongs to the plant acyltransferase family.</text>
</comment>
<name>A0AAD3XE15_NEPGR</name>
<gene>
    <name evidence="2" type="ORF">Nepgr_003520</name>
</gene>
<dbReference type="InterPro" id="IPR023213">
    <property type="entry name" value="CAT-like_dom_sf"/>
</dbReference>
<organism evidence="2 3">
    <name type="scientific">Nepenthes gracilis</name>
    <name type="common">Slender pitcher plant</name>
    <dbReference type="NCBI Taxonomy" id="150966"/>
    <lineage>
        <taxon>Eukaryota</taxon>
        <taxon>Viridiplantae</taxon>
        <taxon>Streptophyta</taxon>
        <taxon>Embryophyta</taxon>
        <taxon>Tracheophyta</taxon>
        <taxon>Spermatophyta</taxon>
        <taxon>Magnoliopsida</taxon>
        <taxon>eudicotyledons</taxon>
        <taxon>Gunneridae</taxon>
        <taxon>Pentapetalae</taxon>
        <taxon>Caryophyllales</taxon>
        <taxon>Nepenthaceae</taxon>
        <taxon>Nepenthes</taxon>
    </lineage>
</organism>
<evidence type="ECO:0000313" key="2">
    <source>
        <dbReference type="EMBL" id="GMH01681.1"/>
    </source>
</evidence>